<reference evidence="3 5" key="1">
    <citation type="journal article" date="2016" name="Plant Dis.">
        <title>Improved production of propionic acid using genome shuffling.</title>
        <authorList>
            <person name="Luna-Flores C.H."/>
            <person name="Palfreyman R.W."/>
            <person name="Kromer J.O."/>
            <person name="Nielsen L.K."/>
            <person name="Marcellin E."/>
        </authorList>
    </citation>
    <scope>NUCLEOTIDE SEQUENCE [LARGE SCALE GENOMIC DNA]</scope>
    <source>
        <strain evidence="3 5">F3E8</strain>
    </source>
</reference>
<evidence type="ECO:0000313" key="5">
    <source>
        <dbReference type="Proteomes" id="UP000178666"/>
    </source>
</evidence>
<dbReference type="EMBL" id="CP014352">
    <property type="protein sequence ID" value="AMS06586.1"/>
    <property type="molecule type" value="Genomic_DNA"/>
</dbReference>
<dbReference type="PROSITE" id="PS51186">
    <property type="entry name" value="GNAT"/>
    <property type="match status" value="1"/>
</dbReference>
<keyword evidence="5" id="KW-1185">Reference proteome</keyword>
<protein>
    <submittedName>
        <fullName evidence="2">GNAT family acetyltransferase</fullName>
    </submittedName>
</protein>
<reference evidence="2 4" key="2">
    <citation type="submission" date="2016-02" db="EMBL/GenBank/DDBJ databases">
        <title>Complete Genome Sequence of Propionibacterium acidipropionici ATCC 55737.</title>
        <authorList>
            <person name="Luna Flores C.H."/>
            <person name="Nielsen L.K."/>
            <person name="Marcellin E."/>
        </authorList>
    </citation>
    <scope>NUCLEOTIDE SEQUENCE [LARGE SCALE GENOMIC DNA]</scope>
    <source>
        <strain evidence="2 4">ATCC 55737</strain>
    </source>
</reference>
<dbReference type="EMBL" id="CP015970">
    <property type="protein sequence ID" value="AOZ48028.1"/>
    <property type="molecule type" value="Genomic_DNA"/>
</dbReference>
<dbReference type="Gene3D" id="3.40.630.30">
    <property type="match status" value="1"/>
</dbReference>
<accession>A0AAC8YH46</accession>
<dbReference type="Proteomes" id="UP000178666">
    <property type="component" value="Chromosome"/>
</dbReference>
<dbReference type="AlphaFoldDB" id="A0AAC8YH46"/>
<dbReference type="GO" id="GO:0016747">
    <property type="term" value="F:acyltransferase activity, transferring groups other than amino-acyl groups"/>
    <property type="evidence" value="ECO:0007669"/>
    <property type="project" value="InterPro"/>
</dbReference>
<dbReference type="InterPro" id="IPR016181">
    <property type="entry name" value="Acyl_CoA_acyltransferase"/>
</dbReference>
<dbReference type="InterPro" id="IPR000182">
    <property type="entry name" value="GNAT_dom"/>
</dbReference>
<dbReference type="Proteomes" id="UP000075221">
    <property type="component" value="Chromosome"/>
</dbReference>
<organism evidence="2 4">
    <name type="scientific">Acidipropionibacterium acidipropionici</name>
    <dbReference type="NCBI Taxonomy" id="1748"/>
    <lineage>
        <taxon>Bacteria</taxon>
        <taxon>Bacillati</taxon>
        <taxon>Actinomycetota</taxon>
        <taxon>Actinomycetes</taxon>
        <taxon>Propionibacteriales</taxon>
        <taxon>Propionibacteriaceae</taxon>
        <taxon>Acidipropionibacterium</taxon>
    </lineage>
</organism>
<dbReference type="Pfam" id="PF00583">
    <property type="entry name" value="Acetyltransf_1"/>
    <property type="match status" value="1"/>
</dbReference>
<dbReference type="SUPFAM" id="SSF55729">
    <property type="entry name" value="Acyl-CoA N-acyltransferases (Nat)"/>
    <property type="match status" value="1"/>
</dbReference>
<sequence>MVHILCLAAGGPSGPLSVKECHDDPALAHYLDLWTPDQIGLICSDDHRPIGACWTVLRPAADPGRGFVAPGIPELIIAIAPEYQDRGHGSFLLAATLQATDDAGVRSVSAAVNDDDVRSIGLLRGAGFTSVGSHDGHSVMMRVR</sequence>
<name>A0AAC8YH46_9ACTN</name>
<evidence type="ECO:0000313" key="4">
    <source>
        <dbReference type="Proteomes" id="UP000075221"/>
    </source>
</evidence>
<dbReference type="CDD" id="cd04301">
    <property type="entry name" value="NAT_SF"/>
    <property type="match status" value="1"/>
</dbReference>
<feature type="domain" description="N-acetyltransferase" evidence="1">
    <location>
        <begin position="1"/>
        <end position="144"/>
    </location>
</feature>
<evidence type="ECO:0000313" key="3">
    <source>
        <dbReference type="EMBL" id="AOZ48028.1"/>
    </source>
</evidence>
<evidence type="ECO:0000313" key="2">
    <source>
        <dbReference type="EMBL" id="AMS06586.1"/>
    </source>
</evidence>
<evidence type="ECO:0000259" key="1">
    <source>
        <dbReference type="PROSITE" id="PS51186"/>
    </source>
</evidence>
<proteinExistence type="predicted"/>
<gene>
    <name evidence="3" type="ORF">A8L58_00155</name>
    <name evidence="2" type="ORF">AXH35_15220</name>
</gene>